<protein>
    <recommendedName>
        <fullName evidence="4">HTH cro/C1-type domain-containing protein</fullName>
    </recommendedName>
</protein>
<organism evidence="2 3">
    <name type="scientific">Leptolyngbya boryana NIES-2135</name>
    <dbReference type="NCBI Taxonomy" id="1973484"/>
    <lineage>
        <taxon>Bacteria</taxon>
        <taxon>Bacillati</taxon>
        <taxon>Cyanobacteriota</taxon>
        <taxon>Cyanophyceae</taxon>
        <taxon>Leptolyngbyales</taxon>
        <taxon>Leptolyngbyaceae</taxon>
        <taxon>Leptolyngbya group</taxon>
        <taxon>Leptolyngbya</taxon>
    </lineage>
</organism>
<proteinExistence type="predicted"/>
<dbReference type="GO" id="GO:0003677">
    <property type="term" value="F:DNA binding"/>
    <property type="evidence" value="ECO:0007669"/>
    <property type="project" value="InterPro"/>
</dbReference>
<feature type="coiled-coil region" evidence="1">
    <location>
        <begin position="76"/>
        <end position="103"/>
    </location>
</feature>
<gene>
    <name evidence="2" type="ORF">NIES2135_11980</name>
</gene>
<name>A0A1Z4JCB5_LEPBY</name>
<sequence length="112" mass="12711">MQERVVEVIRELMKTQGLSIRQISAKIAEEHGGSALGYTQQINRILNDPQYEPSFATVEKILAALKFSMWQMPINLKTVEVRLDHLSREISEIKSSIAQLMSEIEGLTKPKT</sequence>
<keyword evidence="1" id="KW-0175">Coiled coil</keyword>
<evidence type="ECO:0000256" key="1">
    <source>
        <dbReference type="SAM" id="Coils"/>
    </source>
</evidence>
<accession>A0A1Z4JCB5</accession>
<evidence type="ECO:0000313" key="2">
    <source>
        <dbReference type="EMBL" id="BAY54381.1"/>
    </source>
</evidence>
<dbReference type="Gene3D" id="1.10.260.40">
    <property type="entry name" value="lambda repressor-like DNA-binding domains"/>
    <property type="match status" value="1"/>
</dbReference>
<dbReference type="EMBL" id="AP018203">
    <property type="protein sequence ID" value="BAY54381.1"/>
    <property type="molecule type" value="Genomic_DNA"/>
</dbReference>
<dbReference type="AlphaFoldDB" id="A0A1Z4JCB5"/>
<dbReference type="InterPro" id="IPR001387">
    <property type="entry name" value="Cro/C1-type_HTH"/>
</dbReference>
<dbReference type="CDD" id="cd00093">
    <property type="entry name" value="HTH_XRE"/>
    <property type="match status" value="1"/>
</dbReference>
<evidence type="ECO:0000313" key="3">
    <source>
        <dbReference type="Proteomes" id="UP000217895"/>
    </source>
</evidence>
<dbReference type="InterPro" id="IPR010982">
    <property type="entry name" value="Lambda_DNA-bd_dom_sf"/>
</dbReference>
<dbReference type="Proteomes" id="UP000217895">
    <property type="component" value="Chromosome"/>
</dbReference>
<evidence type="ECO:0008006" key="4">
    <source>
        <dbReference type="Google" id="ProtNLM"/>
    </source>
</evidence>
<reference evidence="2 3" key="1">
    <citation type="submission" date="2017-06" db="EMBL/GenBank/DDBJ databases">
        <title>Genome sequencing of cyanobaciteial culture collection at National Institute for Environmental Studies (NIES).</title>
        <authorList>
            <person name="Hirose Y."/>
            <person name="Shimura Y."/>
            <person name="Fujisawa T."/>
            <person name="Nakamura Y."/>
            <person name="Kawachi M."/>
        </authorList>
    </citation>
    <scope>NUCLEOTIDE SEQUENCE [LARGE SCALE GENOMIC DNA]</scope>
    <source>
        <strain evidence="2 3">NIES-2135</strain>
    </source>
</reference>
<keyword evidence="3" id="KW-1185">Reference proteome</keyword>